<comment type="similarity">
    <text evidence="2">Belongs to the cation diffusion facilitator (CDF) transporter (TC 2.A.4) family. FieF subfamily.</text>
</comment>
<evidence type="ECO:0000259" key="10">
    <source>
        <dbReference type="Pfam" id="PF01545"/>
    </source>
</evidence>
<keyword evidence="5 9" id="KW-0812">Transmembrane</keyword>
<evidence type="ECO:0000256" key="4">
    <source>
        <dbReference type="ARBA" id="ARBA00022496"/>
    </source>
</evidence>
<dbReference type="PANTHER" id="PTHR43840:SF15">
    <property type="entry name" value="MITOCHONDRIAL METAL TRANSPORTER 1-RELATED"/>
    <property type="match status" value="1"/>
</dbReference>
<evidence type="ECO:0000313" key="11">
    <source>
        <dbReference type="EMBL" id="MBN7797555.1"/>
    </source>
</evidence>
<dbReference type="Gene3D" id="1.20.1510.10">
    <property type="entry name" value="Cation efflux protein transmembrane domain"/>
    <property type="match status" value="1"/>
</dbReference>
<evidence type="ECO:0000256" key="3">
    <source>
        <dbReference type="ARBA" id="ARBA00022448"/>
    </source>
</evidence>
<organism evidence="11 12">
    <name type="scientific">Parahaliea mediterranea</name>
    <dbReference type="NCBI Taxonomy" id="651086"/>
    <lineage>
        <taxon>Bacteria</taxon>
        <taxon>Pseudomonadati</taxon>
        <taxon>Pseudomonadota</taxon>
        <taxon>Gammaproteobacteria</taxon>
        <taxon>Cellvibrionales</taxon>
        <taxon>Halieaceae</taxon>
        <taxon>Parahaliea</taxon>
    </lineage>
</organism>
<sequence length="306" mass="33984">MNDKLHVHSERRALTFALYGVVFFVALALGFALLTNSDAILFDGIYSLIAFCVALLTLRVAKLAERPDDDRFHFGYTAMEPTLNLFKALFVLVACVYAVTEAAKRLLAGGNEAEYGLAVLYGLLATLGCFAVAALMYRSSQLHRSDLVAVESKTWFVDGLLSAAVLLGFSLAWWLEQSPWSRYAPLVDPLLLIAIVLCALPIPLGILRDSLREIVNMAPPGPLVKEIERRLLASLAAVDYDHVELRVTKRGRNTYMLVHVVVSEAFSIRTVAELDAIRRASEAELVAWNPQIVMDMLFVRDEKLAW</sequence>
<keyword evidence="6" id="KW-0864">Zinc transport</keyword>
<evidence type="ECO:0000256" key="1">
    <source>
        <dbReference type="ARBA" id="ARBA00004141"/>
    </source>
</evidence>
<proteinExistence type="inferred from homology"/>
<dbReference type="GO" id="GO:0015086">
    <property type="term" value="F:cadmium ion transmembrane transporter activity"/>
    <property type="evidence" value="ECO:0007669"/>
    <property type="project" value="TreeGrafter"/>
</dbReference>
<keyword evidence="12" id="KW-1185">Reference proteome</keyword>
<evidence type="ECO:0000256" key="6">
    <source>
        <dbReference type="ARBA" id="ARBA00022906"/>
    </source>
</evidence>
<feature type="transmembrane region" description="Helical" evidence="9">
    <location>
        <begin position="40"/>
        <end position="61"/>
    </location>
</feature>
<comment type="caution">
    <text evidence="11">The sequence shown here is derived from an EMBL/GenBank/DDBJ whole genome shotgun (WGS) entry which is preliminary data.</text>
</comment>
<comment type="subcellular location">
    <subcellularLocation>
        <location evidence="1">Membrane</location>
        <topology evidence="1">Multi-pass membrane protein</topology>
    </subcellularLocation>
</comment>
<reference evidence="11" key="1">
    <citation type="submission" date="2021-02" db="EMBL/GenBank/DDBJ databases">
        <title>PHA producing bacteria isolated from coastal sediment in Guangdong, Shenzhen.</title>
        <authorList>
            <person name="Zheng W."/>
            <person name="Yu S."/>
            <person name="Huang Y."/>
        </authorList>
    </citation>
    <scope>NUCLEOTIDE SEQUENCE</scope>
    <source>
        <strain evidence="11">TN14-10</strain>
    </source>
</reference>
<dbReference type="InterPro" id="IPR002524">
    <property type="entry name" value="Cation_efflux"/>
</dbReference>
<dbReference type="Proteomes" id="UP000664303">
    <property type="component" value="Unassembled WGS sequence"/>
</dbReference>
<dbReference type="GO" id="GO:0015093">
    <property type="term" value="F:ferrous iron transmembrane transporter activity"/>
    <property type="evidence" value="ECO:0007669"/>
    <property type="project" value="TreeGrafter"/>
</dbReference>
<dbReference type="InterPro" id="IPR058533">
    <property type="entry name" value="Cation_efflux_TM"/>
</dbReference>
<feature type="transmembrane region" description="Helical" evidence="9">
    <location>
        <begin position="82"/>
        <end position="100"/>
    </location>
</feature>
<gene>
    <name evidence="11" type="ORF">JYP50_13175</name>
</gene>
<keyword evidence="6" id="KW-0406">Ion transport</keyword>
<dbReference type="PANTHER" id="PTHR43840">
    <property type="entry name" value="MITOCHONDRIAL METAL TRANSPORTER 1-RELATED"/>
    <property type="match status" value="1"/>
</dbReference>
<dbReference type="AlphaFoldDB" id="A0A939DFX1"/>
<dbReference type="EMBL" id="JAFKCZ010000009">
    <property type="protein sequence ID" value="MBN7797555.1"/>
    <property type="molecule type" value="Genomic_DNA"/>
</dbReference>
<dbReference type="GO" id="GO:0006882">
    <property type="term" value="P:intracellular zinc ion homeostasis"/>
    <property type="evidence" value="ECO:0007669"/>
    <property type="project" value="TreeGrafter"/>
</dbReference>
<feature type="domain" description="Cation efflux protein transmembrane" evidence="10">
    <location>
        <begin position="17"/>
        <end position="214"/>
    </location>
</feature>
<evidence type="ECO:0000256" key="8">
    <source>
        <dbReference type="ARBA" id="ARBA00023136"/>
    </source>
</evidence>
<evidence type="ECO:0000256" key="2">
    <source>
        <dbReference type="ARBA" id="ARBA00010212"/>
    </source>
</evidence>
<dbReference type="Pfam" id="PF01545">
    <property type="entry name" value="Cation_efflux"/>
    <property type="match status" value="1"/>
</dbReference>
<protein>
    <submittedName>
        <fullName evidence="11">Cation diffusion facilitator family transporter</fullName>
    </submittedName>
</protein>
<evidence type="ECO:0000256" key="5">
    <source>
        <dbReference type="ARBA" id="ARBA00022692"/>
    </source>
</evidence>
<keyword evidence="7 9" id="KW-1133">Transmembrane helix</keyword>
<dbReference type="SUPFAM" id="SSF161111">
    <property type="entry name" value="Cation efflux protein transmembrane domain-like"/>
    <property type="match status" value="1"/>
</dbReference>
<dbReference type="NCBIfam" id="TIGR01297">
    <property type="entry name" value="CDF"/>
    <property type="match status" value="1"/>
</dbReference>
<dbReference type="GO" id="GO:0005886">
    <property type="term" value="C:plasma membrane"/>
    <property type="evidence" value="ECO:0007669"/>
    <property type="project" value="TreeGrafter"/>
</dbReference>
<dbReference type="RefSeq" id="WP_206561006.1">
    <property type="nucleotide sequence ID" value="NZ_JAFKCZ010000009.1"/>
</dbReference>
<feature type="transmembrane region" description="Helical" evidence="9">
    <location>
        <begin position="187"/>
        <end position="207"/>
    </location>
</feature>
<accession>A0A939DFX1</accession>
<name>A0A939DFX1_9GAMM</name>
<keyword evidence="8 9" id="KW-0472">Membrane</keyword>
<dbReference type="InterPro" id="IPR050291">
    <property type="entry name" value="CDF_Transporter"/>
</dbReference>
<evidence type="ECO:0000313" key="12">
    <source>
        <dbReference type="Proteomes" id="UP000664303"/>
    </source>
</evidence>
<keyword evidence="3" id="KW-0813">Transport</keyword>
<evidence type="ECO:0000256" key="7">
    <source>
        <dbReference type="ARBA" id="ARBA00022989"/>
    </source>
</evidence>
<dbReference type="InterPro" id="IPR027469">
    <property type="entry name" value="Cation_efflux_TMD_sf"/>
</dbReference>
<keyword evidence="4" id="KW-0408">Iron</keyword>
<feature type="transmembrane region" description="Helical" evidence="9">
    <location>
        <begin position="115"/>
        <end position="135"/>
    </location>
</feature>
<keyword evidence="6" id="KW-0862">Zinc</keyword>
<keyword evidence="4" id="KW-0410">Iron transport</keyword>
<feature type="transmembrane region" description="Helical" evidence="9">
    <location>
        <begin position="155"/>
        <end position="175"/>
    </location>
</feature>
<feature type="transmembrane region" description="Helical" evidence="9">
    <location>
        <begin position="12"/>
        <end position="34"/>
    </location>
</feature>
<evidence type="ECO:0000256" key="9">
    <source>
        <dbReference type="SAM" id="Phobius"/>
    </source>
</evidence>
<dbReference type="GO" id="GO:0015341">
    <property type="term" value="F:zinc efflux antiporter activity"/>
    <property type="evidence" value="ECO:0007669"/>
    <property type="project" value="TreeGrafter"/>
</dbReference>